<evidence type="ECO:0000313" key="2">
    <source>
        <dbReference type="Proteomes" id="UP000029095"/>
    </source>
</evidence>
<dbReference type="NCBIfam" id="NF040567">
    <property type="entry name" value="SCO2524_fam"/>
    <property type="match status" value="1"/>
</dbReference>
<organism evidence="1 2">
    <name type="scientific">Streptomyces mutabilis</name>
    <dbReference type="NCBI Taxonomy" id="67332"/>
    <lineage>
        <taxon>Bacteria</taxon>
        <taxon>Bacillati</taxon>
        <taxon>Actinomycetota</taxon>
        <taxon>Actinomycetes</taxon>
        <taxon>Kitasatosporales</taxon>
        <taxon>Streptomycetaceae</taxon>
        <taxon>Streptomyces</taxon>
    </lineage>
</organism>
<reference evidence="1 2" key="1">
    <citation type="submission" date="2014-05" db="EMBL/GenBank/DDBJ databases">
        <title>Complete genome sequence of the Streptomyces mutabilis TRM45540.</title>
        <authorList>
            <person name="Luo X."/>
            <person name="Zhang L."/>
        </authorList>
    </citation>
    <scope>NUCLEOTIDE SEQUENCE [LARGE SCALE GENOMIC DNA]</scope>
    <source>
        <strain evidence="1 2">TRM45540</strain>
    </source>
</reference>
<comment type="caution">
    <text evidence="1">The sequence shown here is derived from an EMBL/GenBank/DDBJ whole genome shotgun (WGS) entry which is preliminary data.</text>
</comment>
<name>A0A086N389_9ACTN</name>
<keyword evidence="2" id="KW-1185">Reference proteome</keyword>
<evidence type="ECO:0000313" key="1">
    <source>
        <dbReference type="EMBL" id="KFG75607.1"/>
    </source>
</evidence>
<protein>
    <submittedName>
        <fullName evidence="1">Uncharacterized protein</fullName>
    </submittedName>
</protein>
<gene>
    <name evidence="1" type="ORF">FM21_05600</name>
</gene>
<dbReference type="EMBL" id="JNFQ01000001">
    <property type="protein sequence ID" value="KFG75607.1"/>
    <property type="molecule type" value="Genomic_DNA"/>
</dbReference>
<dbReference type="HOGENOM" id="CLU_031194_0_0_11"/>
<sequence length="614" mass="68964">MQIKPRQHLLDIWQAMARHSFDDGKLVRGDTDGLSSVADAERLLCLLYPATEVPAFRLDQPDTTERDVLRALDRLGSRLEIPPNLITALTQFMRTHTGTDDSPTFAGGHYFRPAEPDGRITHEQGQLGVVDSYSMSVTLCLATLGFLKVYETTTTRPEVHRSIAELREATNARLTAAMVSLLRSFTVNVFDAESEQGRRLIQVVGQGRQSDRAVLQQFSRRLRPLRATIIESLSRGIEVDEGIRDESQLFECGWAWGIVQDAPEITDLDVPVRGQPAGIADRLPYVYFTVVALDGIQDLFSDRTLTLGLLDADQQKLAEALRLRWELSQQYWSAIARFGTERWPLEDLPWQTTGLRLESEYFSLTVAAILVHDLVRRKATDDDLTRTVAVMERLADRGRVTSRMTRNDPTIALHNPGVTMPLAGSDRTGGLLLWRMTDFSAQLLKRIIQLAELSRNIGAQDRLLRLAEQAFEHLWNRRIDDEDGAGLWDNVQAVYPEAHHAELRMSWSITERVTECLVAARNLYEQQPIRSPELAELARELLSEATHLFGKEQLEAPAVADGSRARAMRSIENRLDHARSLVDDRPATAFALALPVLQELDTLAQARGAAAQEV</sequence>
<dbReference type="InterPro" id="IPR049777">
    <property type="entry name" value="SCO2524-like"/>
</dbReference>
<dbReference type="STRING" id="1915400.FM21_05600"/>
<dbReference type="AlphaFoldDB" id="A0A086N389"/>
<dbReference type="Proteomes" id="UP000029095">
    <property type="component" value="Unassembled WGS sequence"/>
</dbReference>
<dbReference type="RefSeq" id="WP_043373126.1">
    <property type="nucleotide sequence ID" value="NZ_KN039946.1"/>
</dbReference>
<proteinExistence type="predicted"/>
<accession>A0A086N389</accession>